<reference evidence="1 2" key="1">
    <citation type="submission" date="2018-06" db="EMBL/GenBank/DDBJ databases">
        <authorList>
            <consortium name="Pathogen Informatics"/>
            <person name="Doyle S."/>
        </authorList>
    </citation>
    <scope>NUCLEOTIDE SEQUENCE [LARGE SCALE GENOMIC DNA]</scope>
    <source>
        <strain evidence="1 2">NCTC1542</strain>
    </source>
</reference>
<dbReference type="GeneID" id="93413719"/>
<evidence type="ECO:0000313" key="1">
    <source>
        <dbReference type="EMBL" id="STZ74365.1"/>
    </source>
</evidence>
<dbReference type="Gene3D" id="2.60.40.420">
    <property type="entry name" value="Cupredoxins - blue copper proteins"/>
    <property type="match status" value="1"/>
</dbReference>
<organism evidence="1 2">
    <name type="scientific">Mycolicibacterium fortuitum</name>
    <name type="common">Mycobacterium fortuitum</name>
    <dbReference type="NCBI Taxonomy" id="1766"/>
    <lineage>
        <taxon>Bacteria</taxon>
        <taxon>Bacillati</taxon>
        <taxon>Actinomycetota</taxon>
        <taxon>Actinomycetes</taxon>
        <taxon>Mycobacteriales</taxon>
        <taxon>Mycobacteriaceae</taxon>
        <taxon>Mycolicibacterium</taxon>
    </lineage>
</organism>
<evidence type="ECO:0000313" key="2">
    <source>
        <dbReference type="Proteomes" id="UP000255389"/>
    </source>
</evidence>
<dbReference type="PANTHER" id="PTHR36507:SF1">
    <property type="entry name" value="BLL1555 PROTEIN"/>
    <property type="match status" value="1"/>
</dbReference>
<name>A0A1A2B8Q1_MYCFO</name>
<dbReference type="PANTHER" id="PTHR36507">
    <property type="entry name" value="BLL1555 PROTEIN"/>
    <property type="match status" value="1"/>
</dbReference>
<dbReference type="InterPro" id="IPR008972">
    <property type="entry name" value="Cupredoxin"/>
</dbReference>
<dbReference type="Proteomes" id="UP000255389">
    <property type="component" value="Unassembled WGS sequence"/>
</dbReference>
<dbReference type="SUPFAM" id="SSF49503">
    <property type="entry name" value="Cupredoxins"/>
    <property type="match status" value="1"/>
</dbReference>
<dbReference type="PROSITE" id="PS51257">
    <property type="entry name" value="PROKAR_LIPOPROTEIN"/>
    <property type="match status" value="1"/>
</dbReference>
<dbReference type="AlphaFoldDB" id="A0A1A2B8Q1"/>
<dbReference type="InterPro" id="IPR028096">
    <property type="entry name" value="EfeO_Cupredoxin"/>
</dbReference>
<gene>
    <name evidence="1" type="ORF">NCTC1542_01917</name>
</gene>
<proteinExistence type="predicted"/>
<dbReference type="Pfam" id="PF13473">
    <property type="entry name" value="Cupredoxin_1"/>
    <property type="match status" value="1"/>
</dbReference>
<sequence>MSRLAAVAASVFLLAGTSVACGQANSPGEHGEHSETVTVSSGTAVPAGPVIAIEGMGFSALGPVAPGTEITILNKDEVEHSVTSRTKGLFDVHVDGKGRATLTAPQDPGEYAYYCLYHPAMLGTLTVK</sequence>
<protein>
    <submittedName>
        <fullName evidence="1">Plastocyanin</fullName>
    </submittedName>
</protein>
<dbReference type="InterPro" id="IPR052721">
    <property type="entry name" value="ET_Amicyanin"/>
</dbReference>
<dbReference type="EMBL" id="UGQY01000001">
    <property type="protein sequence ID" value="STZ74365.1"/>
    <property type="molecule type" value="Genomic_DNA"/>
</dbReference>
<dbReference type="RefSeq" id="WP_038564375.1">
    <property type="nucleotide sequence ID" value="NZ_CP011269.1"/>
</dbReference>
<accession>A0A1A2B8Q1</accession>